<evidence type="ECO:0000313" key="2">
    <source>
        <dbReference type="Proteomes" id="UP001273531"/>
    </source>
</evidence>
<name>A0ABU3Y2R9_9SPHN</name>
<accession>A0ABU3Y2R9</accession>
<dbReference type="Gene3D" id="3.50.50.60">
    <property type="entry name" value="FAD/NAD(P)-binding domain"/>
    <property type="match status" value="1"/>
</dbReference>
<dbReference type="RefSeq" id="WP_317224869.1">
    <property type="nucleotide sequence ID" value="NZ_JAWJEJ010000001.1"/>
</dbReference>
<proteinExistence type="predicted"/>
<dbReference type="PANTHER" id="PTHR43747">
    <property type="entry name" value="FAD-BINDING PROTEIN"/>
    <property type="match status" value="1"/>
</dbReference>
<dbReference type="InterPro" id="IPR033856">
    <property type="entry name" value="Trp_halogen"/>
</dbReference>
<protein>
    <submittedName>
        <fullName evidence="1">Tryptophan halogenase family protein</fullName>
    </submittedName>
</protein>
<gene>
    <name evidence="1" type="ORF">RZN05_01555</name>
</gene>
<dbReference type="PIRSF" id="PIRSF011396">
    <property type="entry name" value="Trp_halogenase"/>
    <property type="match status" value="1"/>
</dbReference>
<dbReference type="Pfam" id="PF04820">
    <property type="entry name" value="Trp_halogenase"/>
    <property type="match status" value="1"/>
</dbReference>
<dbReference type="InterPro" id="IPR006905">
    <property type="entry name" value="Flavin_halogenase"/>
</dbReference>
<organism evidence="1 2">
    <name type="scientific">Sphingomonas agrestis</name>
    <dbReference type="NCBI Taxonomy" id="3080540"/>
    <lineage>
        <taxon>Bacteria</taxon>
        <taxon>Pseudomonadati</taxon>
        <taxon>Pseudomonadota</taxon>
        <taxon>Alphaproteobacteria</taxon>
        <taxon>Sphingomonadales</taxon>
        <taxon>Sphingomonadaceae</taxon>
        <taxon>Sphingomonas</taxon>
    </lineage>
</organism>
<dbReference type="SUPFAM" id="SSF51905">
    <property type="entry name" value="FAD/NAD(P)-binding domain"/>
    <property type="match status" value="1"/>
</dbReference>
<sequence>MSIGGRPANANAIERVVIVGGGTAGWMAAAALSAHLAGTGVAITLIESSDIGTVGVGEATIPTIRRFYAALGMSDAEVMQACDATAKLGIRFVDWLRDGQSFVHPFGRFGQDLKGLDFHHYWLKARAGGDPAPLGDYSLGALLAAEGHATLPAPDPGSQLGIFDWALHFDAALFAQHMRRFAERTGVTRIDARITEVALRSADGFIEALTLDSGVLVEGDLFVDCSGFRSLLLGEALGVGYEDWAHWLLCDGAFAVQSERAGPPPSCTTVTARSAGWQWRIPLRQREGNGLVFSSRFQGDDAAREELLANVPGKPTMEPRKLRFTPGRRKAAWAKNCVALGLAAGFLEPLESTSIALIETGIERLKQLFPDRDFDPAVIAEYNEQSGEEMERVRDFLILHYKLNGRSGAFWQACRDMAVPDSLDAKLALWRARGAFVRYRWEMFSPASWLAIYAGFEDLPTRLDPAVAGVSDAQLTRSLEAMRRSLRDTVADTPTHQEFLEIMDAAAAQGRAA</sequence>
<comment type="caution">
    <text evidence="1">The sequence shown here is derived from an EMBL/GenBank/DDBJ whole genome shotgun (WGS) entry which is preliminary data.</text>
</comment>
<evidence type="ECO:0000313" key="1">
    <source>
        <dbReference type="EMBL" id="MDV3455654.1"/>
    </source>
</evidence>
<reference evidence="1 2" key="1">
    <citation type="submission" date="2023-10" db="EMBL/GenBank/DDBJ databases">
        <title>Sphingomonas sp. HF-S4 16S ribosomal RNA gene Genome sequencing and assembly.</title>
        <authorList>
            <person name="Lee H."/>
        </authorList>
    </citation>
    <scope>NUCLEOTIDE SEQUENCE [LARGE SCALE GENOMIC DNA]</scope>
    <source>
        <strain evidence="1 2">HF-S4</strain>
    </source>
</reference>
<keyword evidence="2" id="KW-1185">Reference proteome</keyword>
<dbReference type="PANTHER" id="PTHR43747:SF4">
    <property type="entry name" value="FLAVIN-DEPENDENT TRYPTOPHAN HALOGENASE"/>
    <property type="match status" value="1"/>
</dbReference>
<dbReference type="InterPro" id="IPR050816">
    <property type="entry name" value="Flavin-dep_Halogenase_NPB"/>
</dbReference>
<dbReference type="EMBL" id="JAWJEJ010000001">
    <property type="protein sequence ID" value="MDV3455654.1"/>
    <property type="molecule type" value="Genomic_DNA"/>
</dbReference>
<dbReference type="InterPro" id="IPR036188">
    <property type="entry name" value="FAD/NAD-bd_sf"/>
</dbReference>
<dbReference type="Proteomes" id="UP001273531">
    <property type="component" value="Unassembled WGS sequence"/>
</dbReference>